<dbReference type="PANTHER" id="PTHR48109:SF1">
    <property type="entry name" value="DIHYDROOROTATE DEHYDROGENASE (FUMARATE)"/>
    <property type="match status" value="1"/>
</dbReference>
<proteinExistence type="inferred from homology"/>
<evidence type="ECO:0000256" key="12">
    <source>
        <dbReference type="ARBA" id="ARBA00022975"/>
    </source>
</evidence>
<comment type="catalytic activity">
    <reaction evidence="1 16">
        <text>(S)-dihydroorotate + fumarate = orotate + succinate</text>
        <dbReference type="Rhea" id="RHEA:30059"/>
        <dbReference type="ChEBI" id="CHEBI:29806"/>
        <dbReference type="ChEBI" id="CHEBI:30031"/>
        <dbReference type="ChEBI" id="CHEBI:30839"/>
        <dbReference type="ChEBI" id="CHEBI:30864"/>
        <dbReference type="EC" id="1.3.98.1"/>
    </reaction>
</comment>
<organism evidence="18">
    <name type="scientific">Parabodo caudatus</name>
    <dbReference type="NCBI Taxonomy" id="351713"/>
    <lineage>
        <taxon>Eukaryota</taxon>
        <taxon>Discoba</taxon>
        <taxon>Euglenozoa</taxon>
        <taxon>Kinetoplastea</taxon>
        <taxon>Metakinetoplastina</taxon>
        <taxon>Parabodonida</taxon>
        <taxon>Parabodo</taxon>
    </lineage>
</organism>
<dbReference type="SUPFAM" id="SSF51395">
    <property type="entry name" value="FMN-linked oxidoreductases"/>
    <property type="match status" value="1"/>
</dbReference>
<dbReference type="UniPathway" id="UPA00070"/>
<protein>
    <recommendedName>
        <fullName evidence="8 16">Dihydroorotate dehydrogenase (fumarate)</fullName>
        <ecNumber evidence="7 16">1.3.98.1</ecNumber>
    </recommendedName>
    <alternativeName>
        <fullName evidence="14 16">Dihydroorotate oxidase</fullName>
    </alternativeName>
</protein>
<dbReference type="GO" id="GO:1990663">
    <property type="term" value="F:dihydroorotate dehydrogenase (fumarate) activity"/>
    <property type="evidence" value="ECO:0007669"/>
    <property type="project" value="UniProtKB-EC"/>
</dbReference>
<reference evidence="18" key="1">
    <citation type="journal article" date="2008" name="Protist">
        <title>Evolutionary analysis of synteny and gene fusion for pyrimidine biosynthetic enzymes in Euglenozoa: an extraordinary gap between kinetoplastids and diplonemids.</title>
        <authorList>
            <person name="Makiuchi T."/>
            <person name="Annoura T."/>
            <person name="Hashimoto T."/>
            <person name="Murata E."/>
            <person name="Aoki T."/>
            <person name="Nara T."/>
        </authorList>
    </citation>
    <scope>NUCLEOTIDE SEQUENCE</scope>
    <source>
        <strain evidence="18">ATCC 50361</strain>
    </source>
</reference>
<evidence type="ECO:0000259" key="17">
    <source>
        <dbReference type="Pfam" id="PF01180"/>
    </source>
</evidence>
<evidence type="ECO:0000256" key="2">
    <source>
        <dbReference type="ARBA" id="ARBA00001917"/>
    </source>
</evidence>
<evidence type="ECO:0000256" key="10">
    <source>
        <dbReference type="ARBA" id="ARBA00022630"/>
    </source>
</evidence>
<evidence type="ECO:0000256" key="6">
    <source>
        <dbReference type="ARBA" id="ARBA00011738"/>
    </source>
</evidence>
<dbReference type="InterPro" id="IPR013785">
    <property type="entry name" value="Aldolase_TIM"/>
</dbReference>
<dbReference type="InterPro" id="IPR050074">
    <property type="entry name" value="DHO_dehydrogenase"/>
</dbReference>
<dbReference type="GO" id="GO:0005737">
    <property type="term" value="C:cytoplasm"/>
    <property type="evidence" value="ECO:0007669"/>
    <property type="project" value="UniProtKB-SubCell"/>
</dbReference>
<dbReference type="InterPro" id="IPR001295">
    <property type="entry name" value="Dihydroorotate_DH_CS"/>
</dbReference>
<dbReference type="Pfam" id="PF01180">
    <property type="entry name" value="DHO_dh"/>
    <property type="match status" value="1"/>
</dbReference>
<evidence type="ECO:0000256" key="15">
    <source>
        <dbReference type="ARBA" id="ARBA00058668"/>
    </source>
</evidence>
<dbReference type="PIRSF" id="PIRSF000164">
    <property type="entry name" value="DHO_oxidase"/>
    <property type="match status" value="1"/>
</dbReference>
<evidence type="ECO:0000256" key="3">
    <source>
        <dbReference type="ARBA" id="ARBA00004496"/>
    </source>
</evidence>
<evidence type="ECO:0000256" key="13">
    <source>
        <dbReference type="ARBA" id="ARBA00023002"/>
    </source>
</evidence>
<dbReference type="InterPro" id="IPR012135">
    <property type="entry name" value="Dihydroorotate_DH_1_2"/>
</dbReference>
<comment type="subunit">
    <text evidence="6 16">Homodimer.</text>
</comment>
<keyword evidence="11 16" id="KW-0288">FMN</keyword>
<dbReference type="PANTHER" id="PTHR48109">
    <property type="entry name" value="DIHYDROOROTATE DEHYDROGENASE (QUINONE), MITOCHONDRIAL-RELATED"/>
    <property type="match status" value="1"/>
</dbReference>
<gene>
    <name evidence="18" type="primary">pyr4</name>
</gene>
<dbReference type="GO" id="GO:0044205">
    <property type="term" value="P:'de novo' UMP biosynthetic process"/>
    <property type="evidence" value="ECO:0007669"/>
    <property type="project" value="UniProtKB-UniPathway"/>
</dbReference>
<evidence type="ECO:0000256" key="7">
    <source>
        <dbReference type="ARBA" id="ARBA00011911"/>
    </source>
</evidence>
<name>A9CQ08_9EUGL</name>
<dbReference type="AlphaFoldDB" id="A9CQ08"/>
<dbReference type="CDD" id="cd04741">
    <property type="entry name" value="DHOD_1A_like"/>
    <property type="match status" value="1"/>
</dbReference>
<dbReference type="EC" id="1.3.98.1" evidence="7 16"/>
<dbReference type="InterPro" id="IPR033886">
    <property type="entry name" value="DHOD_1A"/>
</dbReference>
<keyword evidence="10 16" id="KW-0285">Flavoprotein</keyword>
<comment type="similarity">
    <text evidence="5 16">Belongs to the dihydroorotate dehydrogenase family. Type 1 subfamily.</text>
</comment>
<dbReference type="InterPro" id="IPR005720">
    <property type="entry name" value="Dihydroorotate_DH_cat"/>
</dbReference>
<comment type="pathway">
    <text evidence="4 16">Pyrimidine metabolism; UMP biosynthesis via de novo pathway.</text>
</comment>
<evidence type="ECO:0000256" key="9">
    <source>
        <dbReference type="ARBA" id="ARBA00022490"/>
    </source>
</evidence>
<evidence type="ECO:0000256" key="1">
    <source>
        <dbReference type="ARBA" id="ARBA00001694"/>
    </source>
</evidence>
<dbReference type="GO" id="GO:0006207">
    <property type="term" value="P:'de novo' pyrimidine nucleobase biosynthetic process"/>
    <property type="evidence" value="ECO:0007669"/>
    <property type="project" value="InterPro"/>
</dbReference>
<evidence type="ECO:0000256" key="5">
    <source>
        <dbReference type="ARBA" id="ARBA00008008"/>
    </source>
</evidence>
<keyword evidence="13 16" id="KW-0560">Oxidoreductase</keyword>
<evidence type="ECO:0000256" key="14">
    <source>
        <dbReference type="ARBA" id="ARBA00031623"/>
    </source>
</evidence>
<comment type="function">
    <text evidence="15">Catalyzes the conversion of dihydroorotate to orotate with fumarate as the electron acceptor. Molecular oxygen can replace fumarate in vitro.</text>
</comment>
<evidence type="ECO:0000256" key="8">
    <source>
        <dbReference type="ARBA" id="ARBA00021374"/>
    </source>
</evidence>
<comment type="subcellular location">
    <subcellularLocation>
        <location evidence="3 16">Cytoplasm</location>
    </subcellularLocation>
</comment>
<dbReference type="EMBL" id="AB307736">
    <property type="protein sequence ID" value="BAF95077.1"/>
    <property type="molecule type" value="Genomic_DNA"/>
</dbReference>
<evidence type="ECO:0000256" key="4">
    <source>
        <dbReference type="ARBA" id="ARBA00004725"/>
    </source>
</evidence>
<evidence type="ECO:0000256" key="11">
    <source>
        <dbReference type="ARBA" id="ARBA00022643"/>
    </source>
</evidence>
<evidence type="ECO:0000256" key="16">
    <source>
        <dbReference type="RuleBase" id="RU364042"/>
    </source>
</evidence>
<comment type="cofactor">
    <cofactor evidence="2 16">
        <name>FMN</name>
        <dbReference type="ChEBI" id="CHEBI:58210"/>
    </cofactor>
</comment>
<keyword evidence="9 16" id="KW-0963">Cytoplasm</keyword>
<dbReference type="Gene3D" id="3.20.20.70">
    <property type="entry name" value="Aldolase class I"/>
    <property type="match status" value="1"/>
</dbReference>
<feature type="domain" description="Dihydroorotate dehydrogenase catalytic" evidence="17">
    <location>
        <begin position="3"/>
        <end position="297"/>
    </location>
</feature>
<dbReference type="NCBIfam" id="NF002702">
    <property type="entry name" value="PRK02506.1"/>
    <property type="match status" value="1"/>
</dbReference>
<accession>A9CQ08</accession>
<dbReference type="FunFam" id="3.20.20.70:FF:000027">
    <property type="entry name" value="Dihydropyrimidine dehydrogenase [NADP(+)]"/>
    <property type="match status" value="1"/>
</dbReference>
<evidence type="ECO:0000313" key="18">
    <source>
        <dbReference type="EMBL" id="BAF95077.1"/>
    </source>
</evidence>
<dbReference type="PROSITE" id="PS00912">
    <property type="entry name" value="DHODEHASE_2"/>
    <property type="match status" value="1"/>
</dbReference>
<sequence>MSLATTFLGVNFANPFMNAAGVMCQTENELTSLAQSSSGSLITKSCTSAFREGNPEPRYSKAPLGSINSMGLPNLGFDFYFNYAKNTFPSVNVSNKPIFFSISGLSLEESTSMAQSLCPLATEGQVILELNLSCPNVPGKPQIGYDMEDMDRYLNAVSSVYSMPFGVKMPPYFDFAHFDSAAAVLNKYDKVAFVTCINSVGNGLVIDIDSEQTLIRPKAGFGGIGGSYVLPTALANVNAFYTRCPGKKIIGCGGVTSGSEAFMHILAGASLVQIGTQLQEEGVGVFDRILSELRTLMEKKGYTTLSDFHGKLKTL</sequence>
<keyword evidence="12 16" id="KW-0665">Pyrimidine biosynthesis</keyword>